<dbReference type="InterPro" id="IPR003439">
    <property type="entry name" value="ABC_transporter-like_ATP-bd"/>
</dbReference>
<dbReference type="InterPro" id="IPR003593">
    <property type="entry name" value="AAA+_ATPase"/>
</dbReference>
<gene>
    <name evidence="5" type="ORF">RDWZM_002058</name>
</gene>
<dbReference type="CDD" id="cd03230">
    <property type="entry name" value="ABC_DR_subfamily_A"/>
    <property type="match status" value="1"/>
</dbReference>
<dbReference type="AlphaFoldDB" id="A0A9Q0ME94"/>
<sequence length="421" mass="46864">MPGVKVDDLSFSYTRRGTNLENVNMSVPRGTIYGLLGPSGCCKTTLLRCIVGRLKPRHGTVTVFGHKPGTKESGIPGPNIGYMPQELSLISQFTVRETLEYYAGFAHSPDLKGAYHCDRKQDLNLRIEFLLKLLDISDFEHVFTDRLSGGQKRRVSLAVAMINDPPLLILDEPTVGVDPIVRDAIWSYLVEQSRNGLTIIVTTHYIEEAASAHKVGFMRQGRILAEGNPEALMSLHKVPTLESLFLKLSRQDDVTRYTNSDDLYQIGIGTGSNSIVKQHHQINNHHQNLSTTTTTTTTANHMHIQLNHRNHGSNSFNETQFNTNGKMMDHHHHSIAYSNGNCVKGLPLLPPADYDHPTTIVEYNNNEPTNNEPDLVISSASEPMSATYHINNNNNHTNNYANGSMTSAHQSPPPQQQQQQT</sequence>
<dbReference type="PROSITE" id="PS50893">
    <property type="entry name" value="ABC_TRANSPORTER_2"/>
    <property type="match status" value="1"/>
</dbReference>
<evidence type="ECO:0000313" key="5">
    <source>
        <dbReference type="EMBL" id="KAJ6223513.1"/>
    </source>
</evidence>
<proteinExistence type="predicted"/>
<evidence type="ECO:0000256" key="2">
    <source>
        <dbReference type="ARBA" id="ARBA00022840"/>
    </source>
</evidence>
<dbReference type="PANTHER" id="PTHR43038:SF3">
    <property type="entry name" value="ABC TRANSPORTER G FAMILY MEMBER 20 ISOFORM X1"/>
    <property type="match status" value="1"/>
</dbReference>
<dbReference type="InterPro" id="IPR017871">
    <property type="entry name" value="ABC_transporter-like_CS"/>
</dbReference>
<keyword evidence="2" id="KW-0067">ATP-binding</keyword>
<protein>
    <recommendedName>
        <fullName evidence="4">ABC transporter domain-containing protein</fullName>
    </recommendedName>
</protein>
<dbReference type="PANTHER" id="PTHR43038">
    <property type="entry name" value="ATP-BINDING CASSETTE, SUB-FAMILY H, MEMBER 1"/>
    <property type="match status" value="1"/>
</dbReference>
<dbReference type="Gene3D" id="3.40.50.300">
    <property type="entry name" value="P-loop containing nucleotide triphosphate hydrolases"/>
    <property type="match status" value="1"/>
</dbReference>
<dbReference type="EMBL" id="JAPWDV010000001">
    <property type="protein sequence ID" value="KAJ6223513.1"/>
    <property type="molecule type" value="Genomic_DNA"/>
</dbReference>
<dbReference type="InterPro" id="IPR027417">
    <property type="entry name" value="P-loop_NTPase"/>
</dbReference>
<reference evidence="5" key="1">
    <citation type="submission" date="2022-12" db="EMBL/GenBank/DDBJ databases">
        <title>Genome assemblies of Blomia tropicalis.</title>
        <authorList>
            <person name="Cui Y."/>
        </authorList>
    </citation>
    <scope>NUCLEOTIDE SEQUENCE</scope>
    <source>
        <tissue evidence="5">Adult mites</tissue>
    </source>
</reference>
<dbReference type="Proteomes" id="UP001142055">
    <property type="component" value="Chromosome 1"/>
</dbReference>
<dbReference type="PROSITE" id="PS00211">
    <property type="entry name" value="ABC_TRANSPORTER_1"/>
    <property type="match status" value="1"/>
</dbReference>
<dbReference type="GO" id="GO:0005524">
    <property type="term" value="F:ATP binding"/>
    <property type="evidence" value="ECO:0007669"/>
    <property type="project" value="UniProtKB-KW"/>
</dbReference>
<dbReference type="Pfam" id="PF00005">
    <property type="entry name" value="ABC_tran"/>
    <property type="match status" value="1"/>
</dbReference>
<feature type="region of interest" description="Disordered" evidence="3">
    <location>
        <begin position="390"/>
        <end position="421"/>
    </location>
</feature>
<evidence type="ECO:0000256" key="1">
    <source>
        <dbReference type="ARBA" id="ARBA00022741"/>
    </source>
</evidence>
<dbReference type="GO" id="GO:0016887">
    <property type="term" value="F:ATP hydrolysis activity"/>
    <property type="evidence" value="ECO:0007669"/>
    <property type="project" value="InterPro"/>
</dbReference>
<dbReference type="SMART" id="SM00382">
    <property type="entry name" value="AAA"/>
    <property type="match status" value="1"/>
</dbReference>
<accession>A0A9Q0ME94</accession>
<comment type="caution">
    <text evidence="5">The sequence shown here is derived from an EMBL/GenBank/DDBJ whole genome shotgun (WGS) entry which is preliminary data.</text>
</comment>
<dbReference type="SUPFAM" id="SSF52540">
    <property type="entry name" value="P-loop containing nucleoside triphosphate hydrolases"/>
    <property type="match status" value="1"/>
</dbReference>
<keyword evidence="1" id="KW-0547">Nucleotide-binding</keyword>
<evidence type="ECO:0000313" key="6">
    <source>
        <dbReference type="Proteomes" id="UP001142055"/>
    </source>
</evidence>
<name>A0A9Q0ME94_BLOTA</name>
<organism evidence="5 6">
    <name type="scientific">Blomia tropicalis</name>
    <name type="common">Mite</name>
    <dbReference type="NCBI Taxonomy" id="40697"/>
    <lineage>
        <taxon>Eukaryota</taxon>
        <taxon>Metazoa</taxon>
        <taxon>Ecdysozoa</taxon>
        <taxon>Arthropoda</taxon>
        <taxon>Chelicerata</taxon>
        <taxon>Arachnida</taxon>
        <taxon>Acari</taxon>
        <taxon>Acariformes</taxon>
        <taxon>Sarcoptiformes</taxon>
        <taxon>Astigmata</taxon>
        <taxon>Glycyphagoidea</taxon>
        <taxon>Echimyopodidae</taxon>
        <taxon>Blomia</taxon>
    </lineage>
</organism>
<keyword evidence="6" id="KW-1185">Reference proteome</keyword>
<evidence type="ECO:0000259" key="4">
    <source>
        <dbReference type="PROSITE" id="PS50893"/>
    </source>
</evidence>
<feature type="compositionally biased region" description="Low complexity" evidence="3">
    <location>
        <begin position="390"/>
        <end position="402"/>
    </location>
</feature>
<evidence type="ECO:0000256" key="3">
    <source>
        <dbReference type="SAM" id="MobiDB-lite"/>
    </source>
</evidence>
<feature type="domain" description="ABC transporter" evidence="4">
    <location>
        <begin position="4"/>
        <end position="245"/>
    </location>
</feature>